<sequence>MAREFSRTQRVADYLQRELATLIQQELRDPRLGMISLTSVDVSRDLGYAKIYYTQLGVDSEEDAKETSEVLNRASGFLRSLLSREATMRSVPKLTFRFDRSVGRGREMESLISEAKASDRALDALRGDAGDDASADDDNKGGH</sequence>
<dbReference type="EMBL" id="SLWX01000010">
    <property type="protein sequence ID" value="TCO75086.1"/>
    <property type="molecule type" value="Genomic_DNA"/>
</dbReference>
<reference evidence="4 5" key="1">
    <citation type="submission" date="2019-03" db="EMBL/GenBank/DDBJ databases">
        <title>Genomic Encyclopedia of Type Strains, Phase IV (KMG-IV): sequencing the most valuable type-strain genomes for metagenomic binning, comparative biology and taxonomic classification.</title>
        <authorList>
            <person name="Goeker M."/>
        </authorList>
    </citation>
    <scope>NUCLEOTIDE SEQUENCE [LARGE SCALE GENOMIC DNA]</scope>
    <source>
        <strain evidence="4 5">DSM 23344</strain>
    </source>
</reference>
<name>A0A4R2KV88_9GAMM</name>
<evidence type="ECO:0000256" key="3">
    <source>
        <dbReference type="SAM" id="MobiDB-lite"/>
    </source>
</evidence>
<dbReference type="InterPro" id="IPR020053">
    <property type="entry name" value="Ribosome-bd_factorA_CS"/>
</dbReference>
<dbReference type="GO" id="GO:0043024">
    <property type="term" value="F:ribosomal small subunit binding"/>
    <property type="evidence" value="ECO:0007669"/>
    <property type="project" value="TreeGrafter"/>
</dbReference>
<comment type="function">
    <text evidence="2">One of several proteins that assist in the late maturation steps of the functional core of the 30S ribosomal subunit. Associates with free 30S ribosomal subunits (but not with 30S subunits that are part of 70S ribosomes or polysomes). Required for efficient processing of 16S rRNA. May interact with the 5'-terminal helix region of 16S rRNA.</text>
</comment>
<evidence type="ECO:0000313" key="4">
    <source>
        <dbReference type="EMBL" id="TCO75086.1"/>
    </source>
</evidence>
<dbReference type="RefSeq" id="WP_117318545.1">
    <property type="nucleotide sequence ID" value="NZ_QQSW01000014.1"/>
</dbReference>
<accession>A0A4R2KV88</accession>
<dbReference type="GO" id="GO:0030490">
    <property type="term" value="P:maturation of SSU-rRNA"/>
    <property type="evidence" value="ECO:0007669"/>
    <property type="project" value="UniProtKB-UniRule"/>
</dbReference>
<organism evidence="4 5">
    <name type="scientific">Chromatocurvus halotolerans</name>
    <dbReference type="NCBI Taxonomy" id="1132028"/>
    <lineage>
        <taxon>Bacteria</taxon>
        <taxon>Pseudomonadati</taxon>
        <taxon>Pseudomonadota</taxon>
        <taxon>Gammaproteobacteria</taxon>
        <taxon>Cellvibrionales</taxon>
        <taxon>Halieaceae</taxon>
        <taxon>Chromatocurvus</taxon>
    </lineage>
</organism>
<evidence type="ECO:0000256" key="1">
    <source>
        <dbReference type="ARBA" id="ARBA00022517"/>
    </source>
</evidence>
<keyword evidence="1 2" id="KW-0690">Ribosome biogenesis</keyword>
<dbReference type="SUPFAM" id="SSF89919">
    <property type="entry name" value="Ribosome-binding factor A, RbfA"/>
    <property type="match status" value="1"/>
</dbReference>
<comment type="subunit">
    <text evidence="2">Monomer. Binds 30S ribosomal subunits, but not 50S ribosomal subunits or 70S ribosomes.</text>
</comment>
<dbReference type="PROSITE" id="PS01319">
    <property type="entry name" value="RBFA"/>
    <property type="match status" value="1"/>
</dbReference>
<dbReference type="Gene3D" id="3.30.300.20">
    <property type="match status" value="1"/>
</dbReference>
<dbReference type="OrthoDB" id="307788at2"/>
<proteinExistence type="inferred from homology"/>
<comment type="subcellular location">
    <subcellularLocation>
        <location evidence="2">Cytoplasm</location>
    </subcellularLocation>
</comment>
<keyword evidence="5" id="KW-1185">Reference proteome</keyword>
<dbReference type="NCBIfam" id="TIGR00082">
    <property type="entry name" value="rbfA"/>
    <property type="match status" value="1"/>
</dbReference>
<gene>
    <name evidence="2" type="primary">rbfA</name>
    <name evidence="4" type="ORF">EV688_11039</name>
</gene>
<dbReference type="PANTHER" id="PTHR33515">
    <property type="entry name" value="RIBOSOME-BINDING FACTOR A, CHLOROPLASTIC-RELATED"/>
    <property type="match status" value="1"/>
</dbReference>
<dbReference type="Proteomes" id="UP000294980">
    <property type="component" value="Unassembled WGS sequence"/>
</dbReference>
<keyword evidence="2" id="KW-0963">Cytoplasm</keyword>
<dbReference type="InterPro" id="IPR000238">
    <property type="entry name" value="RbfA"/>
</dbReference>
<comment type="caution">
    <text evidence="4">The sequence shown here is derived from an EMBL/GenBank/DDBJ whole genome shotgun (WGS) entry which is preliminary data.</text>
</comment>
<protein>
    <recommendedName>
        <fullName evidence="2">Ribosome-binding factor A</fullName>
    </recommendedName>
</protein>
<dbReference type="Pfam" id="PF02033">
    <property type="entry name" value="RBFA"/>
    <property type="match status" value="1"/>
</dbReference>
<evidence type="ECO:0000313" key="5">
    <source>
        <dbReference type="Proteomes" id="UP000294980"/>
    </source>
</evidence>
<dbReference type="HAMAP" id="MF_00003">
    <property type="entry name" value="RbfA"/>
    <property type="match status" value="1"/>
</dbReference>
<dbReference type="GO" id="GO:0005829">
    <property type="term" value="C:cytosol"/>
    <property type="evidence" value="ECO:0007669"/>
    <property type="project" value="TreeGrafter"/>
</dbReference>
<comment type="similarity">
    <text evidence="2">Belongs to the RbfA family.</text>
</comment>
<dbReference type="InterPro" id="IPR015946">
    <property type="entry name" value="KH_dom-like_a/b"/>
</dbReference>
<feature type="region of interest" description="Disordered" evidence="3">
    <location>
        <begin position="123"/>
        <end position="143"/>
    </location>
</feature>
<evidence type="ECO:0000256" key="2">
    <source>
        <dbReference type="HAMAP-Rule" id="MF_00003"/>
    </source>
</evidence>
<dbReference type="InterPro" id="IPR023799">
    <property type="entry name" value="RbfA_dom_sf"/>
</dbReference>
<dbReference type="PANTHER" id="PTHR33515:SF1">
    <property type="entry name" value="RIBOSOME-BINDING FACTOR A, CHLOROPLASTIC-RELATED"/>
    <property type="match status" value="1"/>
</dbReference>
<dbReference type="AlphaFoldDB" id="A0A4R2KV88"/>